<evidence type="ECO:0000313" key="2">
    <source>
        <dbReference type="EMBL" id="EAT34767.1"/>
    </source>
</evidence>
<dbReference type="SUPFAM" id="SSF53649">
    <property type="entry name" value="Alkaline phosphatase-like"/>
    <property type="match status" value="1"/>
</dbReference>
<dbReference type="AlphaFoldDB" id="Q16KF5"/>
<keyword evidence="1" id="KW-0472">Membrane</keyword>
<feature type="transmembrane region" description="Helical" evidence="1">
    <location>
        <begin position="45"/>
        <end position="67"/>
    </location>
</feature>
<sequence>MKNSINEVPLIMSKGVDYRTLTARGSPSRNVHNFKIPSRKARFKLALILISILLVFLYSISLPAWLYSGGTGNPYWEEAFITKDDEQHFNYNSSYFVNTVGCKMPSLPIVDEHVQKFLQKVEPLNCTSALIQSDSSSIWFQLTEEDIEKHYELGNASMIQCCYRPFERKSNSNVRIVGQEICFEYGERVEVVVEFIAVICTHPAKNQQVFYRDYFAFVPLKPAVEERCESTRNELNARFGGDDEKLSMMILGIDSVSRLNFHRQMKLTAEMVIDRLKGVELFGYNKVGDNTYPNLVPALTGLDVDELSAACLPYSNSTFDLCPFIWKKFREAGYRTFYSEDSSTMETFNYLKKGFRDQPTDYYLRSFFRQADSSIGYNKKVNAKLCLGGRNPTQILVDYARKVVSAMKNRLSFSLLWACTMTHDLLNYPSLVDEDYRGLLEHMEREGFLNKSAVILLSDHGIRWGSYRNTYQGMMEERQPFLYILLPNWFEHRYPSAYRNLRKNRQQLTSHFDLYETLKDLSNLSLLSQSAIKIRSLELLETKPVPRGISLFLPISPTRTCEDAGIAPHWCTCHDHKPIVTNDYRVVAVARYTVDRLNQMLKKYPQCGTLHLYSIEDASLGVSTEEIISKKPINQFSDISVRFLTRPGEAEFEATVRIDSFNRSSLTGSVSRTNLYGKQSYCVDDYRMKLYCFCTR</sequence>
<dbReference type="Proteomes" id="UP000682892">
    <property type="component" value="Unassembled WGS sequence"/>
</dbReference>
<dbReference type="PhylomeDB" id="Q16KF5"/>
<dbReference type="InterPro" id="IPR017850">
    <property type="entry name" value="Alkaline_phosphatase_core_sf"/>
</dbReference>
<dbReference type="FunFam" id="3.40.720.10:FF:000017">
    <property type="entry name" value="Predicted protein"/>
    <property type="match status" value="1"/>
</dbReference>
<dbReference type="CDD" id="cd16021">
    <property type="entry name" value="ALP_like"/>
    <property type="match status" value="1"/>
</dbReference>
<name>Q16KF5_AEDAE</name>
<dbReference type="Gene3D" id="3.40.720.10">
    <property type="entry name" value="Alkaline Phosphatase, subunit A"/>
    <property type="match status" value="1"/>
</dbReference>
<evidence type="ECO:0000256" key="1">
    <source>
        <dbReference type="SAM" id="Phobius"/>
    </source>
</evidence>
<reference evidence="2" key="2">
    <citation type="journal article" date="2007" name="Science">
        <title>Genome sequence of Aedes aegypti, a major arbovirus vector.</title>
        <authorList>
            <person name="Nene V."/>
            <person name="Wortman J.R."/>
            <person name="Lawson D."/>
            <person name="Haas B."/>
            <person name="Kodira C."/>
            <person name="Tu Z.J."/>
            <person name="Loftus B."/>
            <person name="Xi Z."/>
            <person name="Megy K."/>
            <person name="Grabherr M."/>
            <person name="Ren Q."/>
            <person name="Zdobnov E.M."/>
            <person name="Lobo N.F."/>
            <person name="Campbell K.S."/>
            <person name="Brown S.E."/>
            <person name="Bonaldo M.F."/>
            <person name="Zhu J."/>
            <person name="Sinkins S.P."/>
            <person name="Hogenkamp D.G."/>
            <person name="Amedeo P."/>
            <person name="Arensburger P."/>
            <person name="Atkinson P.W."/>
            <person name="Bidwell S."/>
            <person name="Biedler J."/>
            <person name="Birney E."/>
            <person name="Bruggner R.V."/>
            <person name="Costas J."/>
            <person name="Coy M.R."/>
            <person name="Crabtree J."/>
            <person name="Crawford M."/>
            <person name="Debruyn B."/>
            <person name="Decaprio D."/>
            <person name="Eiglmeier K."/>
            <person name="Eisenstadt E."/>
            <person name="El-Dorry H."/>
            <person name="Gelbart W.M."/>
            <person name="Gomes S.L."/>
            <person name="Hammond M."/>
            <person name="Hannick L.I."/>
            <person name="Hogan J.R."/>
            <person name="Holmes M.H."/>
            <person name="Jaffe D."/>
            <person name="Johnston J.S."/>
            <person name="Kennedy R.C."/>
            <person name="Koo H."/>
            <person name="Kravitz S."/>
            <person name="Kriventseva E.V."/>
            <person name="Kulp D."/>
            <person name="Labutti K."/>
            <person name="Lee E."/>
            <person name="Li S."/>
            <person name="Lovin D.D."/>
            <person name="Mao C."/>
            <person name="Mauceli E."/>
            <person name="Menck C.F."/>
            <person name="Miller J.R."/>
            <person name="Montgomery P."/>
            <person name="Mori A."/>
            <person name="Nascimento A.L."/>
            <person name="Naveira H.F."/>
            <person name="Nusbaum C."/>
            <person name="O'leary S."/>
            <person name="Orvis J."/>
            <person name="Pertea M."/>
            <person name="Quesneville H."/>
            <person name="Reidenbach K.R."/>
            <person name="Rogers Y.H."/>
            <person name="Roth C.W."/>
            <person name="Schneider J.R."/>
            <person name="Schatz M."/>
            <person name="Shumway M."/>
            <person name="Stanke M."/>
            <person name="Stinson E.O."/>
            <person name="Tubio J.M."/>
            <person name="Vanzee J.P."/>
            <person name="Verjovski-Almeida S."/>
            <person name="Werner D."/>
            <person name="White O."/>
            <person name="Wyder S."/>
            <person name="Zeng Q."/>
            <person name="Zhao Q."/>
            <person name="Zhao Y."/>
            <person name="Hill C.A."/>
            <person name="Raikhel A.S."/>
            <person name="Soares M.B."/>
            <person name="Knudson D.L."/>
            <person name="Lee N.H."/>
            <person name="Galagan J."/>
            <person name="Salzberg S.L."/>
            <person name="Paulsen I.T."/>
            <person name="Dimopoulos G."/>
            <person name="Collins F.H."/>
            <person name="Birren B."/>
            <person name="Fraser-Liggett C.M."/>
            <person name="Severson D.W."/>
        </authorList>
    </citation>
    <scope>NUCLEOTIDE SEQUENCE [LARGE SCALE GENOMIC DNA]</scope>
    <source>
        <strain evidence="2">Liverpool</strain>
    </source>
</reference>
<accession>Q16KF5</accession>
<dbReference type="STRING" id="7159.Q16KF5"/>
<dbReference type="PaxDb" id="7159-AAEL013015-PA"/>
<dbReference type="Pfam" id="PF02995">
    <property type="entry name" value="DUF229"/>
    <property type="match status" value="1"/>
</dbReference>
<dbReference type="eggNOG" id="ENOG502RJX6">
    <property type="taxonomic scope" value="Eukaryota"/>
</dbReference>
<evidence type="ECO:0000313" key="3">
    <source>
        <dbReference type="Proteomes" id="UP000682892"/>
    </source>
</evidence>
<dbReference type="PANTHER" id="PTHR10974">
    <property type="entry name" value="FI08016P-RELATED"/>
    <property type="match status" value="1"/>
</dbReference>
<reference evidence="2" key="3">
    <citation type="submission" date="2012-09" db="EMBL/GenBank/DDBJ databases">
        <authorList>
            <consortium name="VectorBase"/>
        </authorList>
    </citation>
    <scope>NUCLEOTIDE SEQUENCE</scope>
    <source>
        <strain evidence="2">Liverpool</strain>
    </source>
</reference>
<keyword evidence="1" id="KW-1133">Transmembrane helix</keyword>
<proteinExistence type="predicted"/>
<protein>
    <submittedName>
        <fullName evidence="2">AAEL013015-PA</fullName>
    </submittedName>
</protein>
<dbReference type="GO" id="GO:0005615">
    <property type="term" value="C:extracellular space"/>
    <property type="evidence" value="ECO:0007669"/>
    <property type="project" value="TreeGrafter"/>
</dbReference>
<keyword evidence="1" id="KW-0812">Transmembrane</keyword>
<dbReference type="InterPro" id="IPR004245">
    <property type="entry name" value="DUF229"/>
</dbReference>
<dbReference type="OMA" id="CCWRPFW"/>
<dbReference type="PANTHER" id="PTHR10974:SF1">
    <property type="entry name" value="FI08016P-RELATED"/>
    <property type="match status" value="1"/>
</dbReference>
<dbReference type="HOGENOM" id="CLU_018076_2_1_1"/>
<dbReference type="VEuPathDB" id="VectorBase:AAEL013015"/>
<reference evidence="2" key="1">
    <citation type="submission" date="2005-10" db="EMBL/GenBank/DDBJ databases">
        <authorList>
            <person name="Loftus B.J."/>
            <person name="Nene V.M."/>
            <person name="Hannick L.I."/>
            <person name="Bidwell S."/>
            <person name="Haas B."/>
            <person name="Amedeo P."/>
            <person name="Orvis J."/>
            <person name="Wortman J.R."/>
            <person name="White O.R."/>
            <person name="Salzberg S."/>
            <person name="Shumway M."/>
            <person name="Koo H."/>
            <person name="Zhao Y."/>
            <person name="Holmes M."/>
            <person name="Miller J."/>
            <person name="Schatz M."/>
            <person name="Pop M."/>
            <person name="Pai G."/>
            <person name="Utterback T."/>
            <person name="Rogers Y.-H."/>
            <person name="Kravitz S."/>
            <person name="Fraser C.M."/>
        </authorList>
    </citation>
    <scope>NUCLEOTIDE SEQUENCE</scope>
    <source>
        <strain evidence="2">Liverpool</strain>
    </source>
</reference>
<dbReference type="EMBL" id="CH477961">
    <property type="protein sequence ID" value="EAT34767.1"/>
    <property type="molecule type" value="Genomic_DNA"/>
</dbReference>
<organism evidence="2 3">
    <name type="scientific">Aedes aegypti</name>
    <name type="common">Yellowfever mosquito</name>
    <name type="synonym">Culex aegypti</name>
    <dbReference type="NCBI Taxonomy" id="7159"/>
    <lineage>
        <taxon>Eukaryota</taxon>
        <taxon>Metazoa</taxon>
        <taxon>Ecdysozoa</taxon>
        <taxon>Arthropoda</taxon>
        <taxon>Hexapoda</taxon>
        <taxon>Insecta</taxon>
        <taxon>Pterygota</taxon>
        <taxon>Neoptera</taxon>
        <taxon>Endopterygota</taxon>
        <taxon>Diptera</taxon>
        <taxon>Nematocera</taxon>
        <taxon>Culicoidea</taxon>
        <taxon>Culicidae</taxon>
        <taxon>Culicinae</taxon>
        <taxon>Aedini</taxon>
        <taxon>Aedes</taxon>
        <taxon>Stegomyia</taxon>
    </lineage>
</organism>
<gene>
    <name evidence="2" type="ORF">AaeL_AAEL013015</name>
</gene>